<evidence type="ECO:0000259" key="3">
    <source>
        <dbReference type="Pfam" id="PF07007"/>
    </source>
</evidence>
<dbReference type="GeneID" id="83063441"/>
<dbReference type="EMBL" id="AP014940">
    <property type="protein sequence ID" value="BAV97059.1"/>
    <property type="molecule type" value="Genomic_DNA"/>
</dbReference>
<name>A0AAU9AMU9_LYSEN</name>
<dbReference type="Pfam" id="PF07007">
    <property type="entry name" value="LprI"/>
    <property type="match status" value="1"/>
</dbReference>
<feature type="domain" description="Lysozyme inhibitor LprI-like N-terminal" evidence="3">
    <location>
        <begin position="206"/>
        <end position="299"/>
    </location>
</feature>
<dbReference type="InterPro" id="IPR009739">
    <property type="entry name" value="LprI-like_N"/>
</dbReference>
<feature type="compositionally biased region" description="Low complexity" evidence="1">
    <location>
        <begin position="177"/>
        <end position="188"/>
    </location>
</feature>
<organism evidence="4 5">
    <name type="scientific">Lysobacter enzymogenes</name>
    <dbReference type="NCBI Taxonomy" id="69"/>
    <lineage>
        <taxon>Bacteria</taxon>
        <taxon>Pseudomonadati</taxon>
        <taxon>Pseudomonadota</taxon>
        <taxon>Gammaproteobacteria</taxon>
        <taxon>Lysobacterales</taxon>
        <taxon>Lysobacteraceae</taxon>
        <taxon>Lysobacter</taxon>
    </lineage>
</organism>
<reference evidence="4 5" key="1">
    <citation type="journal article" date="2017" name="DNA Res.">
        <title>Complete genome sequence and expression profile of the commercial lytic enzyme producer Lysobacter enzymogenes M497-1.</title>
        <authorList>
            <person name="Takami H."/>
            <person name="Toyoda A."/>
            <person name="Uchiyama I."/>
            <person name="Itoh T."/>
            <person name="Takaki Y."/>
            <person name="Arai W."/>
            <person name="Nishi S."/>
            <person name="Kawai M."/>
            <person name="Shinya K."/>
            <person name="Ikeda H."/>
        </authorList>
    </citation>
    <scope>NUCLEOTIDE SEQUENCE [LARGE SCALE GENOMIC DNA]</scope>
    <source>
        <strain evidence="4 5">M497-1</strain>
    </source>
</reference>
<dbReference type="Gene3D" id="1.20.1270.180">
    <property type="match status" value="1"/>
</dbReference>
<feature type="signal peptide" evidence="2">
    <location>
        <begin position="1"/>
        <end position="25"/>
    </location>
</feature>
<keyword evidence="2" id="KW-0732">Signal</keyword>
<proteinExistence type="predicted"/>
<evidence type="ECO:0000313" key="5">
    <source>
        <dbReference type="Proteomes" id="UP000218824"/>
    </source>
</evidence>
<dbReference type="KEGG" id="lem:LEN_1572"/>
<accession>A0AAU9AMU9</accession>
<evidence type="ECO:0000313" key="4">
    <source>
        <dbReference type="EMBL" id="BAV97059.1"/>
    </source>
</evidence>
<gene>
    <name evidence="4" type="ORF">LEN_1572</name>
</gene>
<dbReference type="Proteomes" id="UP000218824">
    <property type="component" value="Chromosome"/>
</dbReference>
<feature type="region of interest" description="Disordered" evidence="1">
    <location>
        <begin position="177"/>
        <end position="197"/>
    </location>
</feature>
<dbReference type="RefSeq" id="WP_096377281.1">
    <property type="nucleotide sequence ID" value="NZ_AP014940.1"/>
</dbReference>
<protein>
    <recommendedName>
        <fullName evidence="3">Lysozyme inhibitor LprI-like N-terminal domain-containing protein</fullName>
    </recommendedName>
</protein>
<dbReference type="AlphaFoldDB" id="A0AAU9AMU9"/>
<feature type="chain" id="PRO_5043459783" description="Lysozyme inhibitor LprI-like N-terminal domain-containing protein" evidence="2">
    <location>
        <begin position="26"/>
        <end position="308"/>
    </location>
</feature>
<dbReference type="PROSITE" id="PS51257">
    <property type="entry name" value="PROKAR_LIPOPROTEIN"/>
    <property type="match status" value="1"/>
</dbReference>
<evidence type="ECO:0000256" key="1">
    <source>
        <dbReference type="SAM" id="MobiDB-lite"/>
    </source>
</evidence>
<sequence>MNSRRSCRPQPLLLALAATALFSLAACDSSKPATAAATAPAAGNGAQVACPAQDLKGFVAAFAEDPALQKAFTAEEVDTAFVDYAAQPEPAESVERLPRARLNFPIMPNRAQQAKEGLHYREISADPQRAVIALEVPDTDAQLTYTFRRDRCWTLIKIVDPAFGKAFPGEAPAAARAPANAPANAPAPRADEPATPKGLSATFAACMDRAGSQQIPRAECLSAERARQDARLNRVYKELIGSLQSPRREQIVEAQRAWLQLQQKDGAFETSVFEPLGTMGDLQSVESEALSISERADRLEKYLELSKL</sequence>
<evidence type="ECO:0000256" key="2">
    <source>
        <dbReference type="SAM" id="SignalP"/>
    </source>
</evidence>